<evidence type="ECO:0000313" key="2">
    <source>
        <dbReference type="Proteomes" id="UP000838756"/>
    </source>
</evidence>
<evidence type="ECO:0000313" key="1">
    <source>
        <dbReference type="EMBL" id="CAH2207827.1"/>
    </source>
</evidence>
<sequence>MGRKSEKEAGLAFLGRGVTCAFFQASGNLLVKMEIVQNMERNGKIEMGRKSEKEAGLAFLGRGVTCAFFQASGNLLVKMEIVQNMGKKRGNNIKNGNDHITADAISTDCIRGDGQYALLNITFSESLEGKR</sequence>
<proteinExistence type="predicted"/>
<dbReference type="Proteomes" id="UP000838756">
    <property type="component" value="Unassembled WGS sequence"/>
</dbReference>
<keyword evidence="2" id="KW-1185">Reference proteome</keyword>
<comment type="caution">
    <text evidence="1">The sequence shown here is derived from an EMBL/GenBank/DDBJ whole genome shotgun (WGS) entry which is preliminary data.</text>
</comment>
<dbReference type="AlphaFoldDB" id="A0A8S4QDQ0"/>
<accession>A0A8S4QDQ0</accession>
<gene>
    <name evidence="1" type="primary">jg25904</name>
    <name evidence="1" type="ORF">PAEG_LOCUS447</name>
</gene>
<name>A0A8S4QDQ0_9NEOP</name>
<dbReference type="EMBL" id="CAKXAJ010001429">
    <property type="protein sequence ID" value="CAH2207827.1"/>
    <property type="molecule type" value="Genomic_DNA"/>
</dbReference>
<reference evidence="1" key="1">
    <citation type="submission" date="2022-03" db="EMBL/GenBank/DDBJ databases">
        <authorList>
            <person name="Lindestad O."/>
        </authorList>
    </citation>
    <scope>NUCLEOTIDE SEQUENCE</scope>
</reference>
<protein>
    <submittedName>
        <fullName evidence="1">Jg25904 protein</fullName>
    </submittedName>
</protein>
<organism evidence="1 2">
    <name type="scientific">Pararge aegeria aegeria</name>
    <dbReference type="NCBI Taxonomy" id="348720"/>
    <lineage>
        <taxon>Eukaryota</taxon>
        <taxon>Metazoa</taxon>
        <taxon>Ecdysozoa</taxon>
        <taxon>Arthropoda</taxon>
        <taxon>Hexapoda</taxon>
        <taxon>Insecta</taxon>
        <taxon>Pterygota</taxon>
        <taxon>Neoptera</taxon>
        <taxon>Endopterygota</taxon>
        <taxon>Lepidoptera</taxon>
        <taxon>Glossata</taxon>
        <taxon>Ditrysia</taxon>
        <taxon>Papilionoidea</taxon>
        <taxon>Nymphalidae</taxon>
        <taxon>Satyrinae</taxon>
        <taxon>Satyrini</taxon>
        <taxon>Parargina</taxon>
        <taxon>Pararge</taxon>
    </lineage>
</organism>